<accession>A0A517T026</accession>
<name>A0A517T026_9BACT</name>
<dbReference type="OrthoDB" id="9146593at2"/>
<dbReference type="Proteomes" id="UP000315003">
    <property type="component" value="Chromosome"/>
</dbReference>
<sequence length="453" mass="49939">MNHQPTHRSGITRRTVLRGMGAALAIPWLEAMQTQTLHADLAKDVDAPVRMAVLFAPNGTRADLWTPQGEGTEFKLSPTLQPLEDFKQQLLIPTNLWNQASRSGDGHYVKTSGFLTCTTINKTLGIDLNANGTSMDQVAAQSVGRQTPLPSLELGIDPVSVGVDRNVGYTRVYGAHIAWNSPTSPLAREVNPRLVYERLYRAGQPQSKTADQDKLLLDRVLDDARQLDRQLGAEDRHRLKEYLQSVRSIEQRVQRATDDTATRWTARSSFDSVPKPPAKLPDDHQEHVRLMLDMIALAFQTDTTRVSTFMFGNAVSGKNFSFLDGVTSGHHDVSHHENKEEKLKQYAIISRWHVEQYAYLLTRLASMPEGDSTVLANSMILFGSGLRDGNGHDPHNLPLVLAGQAGGRLETGKHLTFSQDTPLANLYAAMLTAFGCSVDRFADSTGPLPGTLA</sequence>
<dbReference type="PROSITE" id="PS51318">
    <property type="entry name" value="TAT"/>
    <property type="match status" value="1"/>
</dbReference>
<dbReference type="AlphaFoldDB" id="A0A517T026"/>
<evidence type="ECO:0008006" key="3">
    <source>
        <dbReference type="Google" id="ProtNLM"/>
    </source>
</evidence>
<evidence type="ECO:0000313" key="2">
    <source>
        <dbReference type="Proteomes" id="UP000315003"/>
    </source>
</evidence>
<evidence type="ECO:0000313" key="1">
    <source>
        <dbReference type="EMBL" id="QDT61747.1"/>
    </source>
</evidence>
<dbReference type="RefSeq" id="WP_145276028.1">
    <property type="nucleotide sequence ID" value="NZ_CP036272.1"/>
</dbReference>
<reference evidence="1 2" key="1">
    <citation type="submission" date="2019-02" db="EMBL/GenBank/DDBJ databases">
        <title>Deep-cultivation of Planctomycetes and their phenomic and genomic characterization uncovers novel biology.</title>
        <authorList>
            <person name="Wiegand S."/>
            <person name="Jogler M."/>
            <person name="Boedeker C."/>
            <person name="Pinto D."/>
            <person name="Vollmers J."/>
            <person name="Rivas-Marin E."/>
            <person name="Kohn T."/>
            <person name="Peeters S.H."/>
            <person name="Heuer A."/>
            <person name="Rast P."/>
            <person name="Oberbeckmann S."/>
            <person name="Bunk B."/>
            <person name="Jeske O."/>
            <person name="Meyerdierks A."/>
            <person name="Storesund J.E."/>
            <person name="Kallscheuer N."/>
            <person name="Luecker S."/>
            <person name="Lage O.M."/>
            <person name="Pohl T."/>
            <person name="Merkel B.J."/>
            <person name="Hornburger P."/>
            <person name="Mueller R.-W."/>
            <person name="Bruemmer F."/>
            <person name="Labrenz M."/>
            <person name="Spormann A.M."/>
            <person name="Op den Camp H."/>
            <person name="Overmann J."/>
            <person name="Amann R."/>
            <person name="Jetten M.S.M."/>
            <person name="Mascher T."/>
            <person name="Medema M.H."/>
            <person name="Devos D.P."/>
            <person name="Kaster A.-K."/>
            <person name="Ovreas L."/>
            <person name="Rohde M."/>
            <person name="Galperin M.Y."/>
            <person name="Jogler C."/>
        </authorList>
    </citation>
    <scope>NUCLEOTIDE SEQUENCE [LARGE SCALE GENOMIC DNA]</scope>
    <source>
        <strain evidence="1 2">SV_7m_r</strain>
    </source>
</reference>
<gene>
    <name evidence="1" type="ORF">SV7mr_42870</name>
</gene>
<dbReference type="Pfam" id="PF07586">
    <property type="entry name" value="HXXSHH"/>
    <property type="match status" value="1"/>
</dbReference>
<keyword evidence="2" id="KW-1185">Reference proteome</keyword>
<proteinExistence type="predicted"/>
<dbReference type="InterPro" id="IPR006311">
    <property type="entry name" value="TAT_signal"/>
</dbReference>
<dbReference type="EMBL" id="CP036272">
    <property type="protein sequence ID" value="QDT61747.1"/>
    <property type="molecule type" value="Genomic_DNA"/>
</dbReference>
<dbReference type="InterPro" id="IPR011447">
    <property type="entry name" value="DUF1552"/>
</dbReference>
<organism evidence="1 2">
    <name type="scientific">Stieleria bergensis</name>
    <dbReference type="NCBI Taxonomy" id="2528025"/>
    <lineage>
        <taxon>Bacteria</taxon>
        <taxon>Pseudomonadati</taxon>
        <taxon>Planctomycetota</taxon>
        <taxon>Planctomycetia</taxon>
        <taxon>Pirellulales</taxon>
        <taxon>Pirellulaceae</taxon>
        <taxon>Stieleria</taxon>
    </lineage>
</organism>
<protein>
    <recommendedName>
        <fullName evidence="3">DUF1552 domain-containing protein</fullName>
    </recommendedName>
</protein>